<dbReference type="OrthoDB" id="8909367at2"/>
<name>A0A3R8U6L5_9BURK</name>
<dbReference type="Pfam" id="PF07589">
    <property type="entry name" value="PEP-CTERM"/>
    <property type="match status" value="1"/>
</dbReference>
<sequence length="184" mass="19080">MFKPVAKMLGLAVLAASASAASAALISSGVADVTGTWSFDFDTGTQGNYITDSGQDAWWEQITSTTRQLVPTNGAQIVNLGNITFATLTDSALEGLTYGSTPIVGSDVGNVLTFGNVFAVKTSDGNYAKVLVSAPFFDATNNNGLIFYYETYSPAVPEPGSVAMVLAGVGVAACGARRRKHLPI</sequence>
<evidence type="ECO:0000256" key="1">
    <source>
        <dbReference type="SAM" id="SignalP"/>
    </source>
</evidence>
<organism evidence="3 4">
    <name type="scientific">Aquabacterium soli</name>
    <dbReference type="NCBI Taxonomy" id="2493092"/>
    <lineage>
        <taxon>Bacteria</taxon>
        <taxon>Pseudomonadati</taxon>
        <taxon>Pseudomonadota</taxon>
        <taxon>Betaproteobacteria</taxon>
        <taxon>Burkholderiales</taxon>
        <taxon>Aquabacterium</taxon>
    </lineage>
</organism>
<evidence type="ECO:0000313" key="4">
    <source>
        <dbReference type="Proteomes" id="UP000269265"/>
    </source>
</evidence>
<comment type="caution">
    <text evidence="3">The sequence shown here is derived from an EMBL/GenBank/DDBJ whole genome shotgun (WGS) entry which is preliminary data.</text>
</comment>
<dbReference type="AlphaFoldDB" id="A0A3R8U6L5"/>
<proteinExistence type="predicted"/>
<feature type="domain" description="Ice-binding protein C-terminal" evidence="2">
    <location>
        <begin position="155"/>
        <end position="180"/>
    </location>
</feature>
<evidence type="ECO:0000313" key="3">
    <source>
        <dbReference type="EMBL" id="RRS05756.1"/>
    </source>
</evidence>
<protein>
    <submittedName>
        <fullName evidence="3">PEP-CTERM sorting domain-containing protein</fullName>
    </submittedName>
</protein>
<dbReference type="Proteomes" id="UP000269265">
    <property type="component" value="Unassembled WGS sequence"/>
</dbReference>
<dbReference type="RefSeq" id="WP_125241663.1">
    <property type="nucleotide sequence ID" value="NZ_RSED01000002.1"/>
</dbReference>
<dbReference type="EMBL" id="RSED01000002">
    <property type="protein sequence ID" value="RRS05756.1"/>
    <property type="molecule type" value="Genomic_DNA"/>
</dbReference>
<accession>A0A3R8U6L5</accession>
<feature type="chain" id="PRO_5018629360" evidence="1">
    <location>
        <begin position="24"/>
        <end position="184"/>
    </location>
</feature>
<gene>
    <name evidence="3" type="ORF">EIP75_02500</name>
</gene>
<reference evidence="3 4" key="1">
    <citation type="submission" date="2018-12" db="EMBL/GenBank/DDBJ databases">
        <title>The whole draft genome of Aquabacterium sp. SJQ9.</title>
        <authorList>
            <person name="Sun L."/>
            <person name="Gao X."/>
            <person name="Chen W."/>
            <person name="Huang K."/>
        </authorList>
    </citation>
    <scope>NUCLEOTIDE SEQUENCE [LARGE SCALE GENOMIC DNA]</scope>
    <source>
        <strain evidence="3 4">SJQ9</strain>
    </source>
</reference>
<dbReference type="NCBIfam" id="TIGR02595">
    <property type="entry name" value="PEP_CTERM"/>
    <property type="match status" value="1"/>
</dbReference>
<keyword evidence="1" id="KW-0732">Signal</keyword>
<feature type="signal peptide" evidence="1">
    <location>
        <begin position="1"/>
        <end position="23"/>
    </location>
</feature>
<keyword evidence="4" id="KW-1185">Reference proteome</keyword>
<dbReference type="InterPro" id="IPR013424">
    <property type="entry name" value="Ice-binding_C"/>
</dbReference>
<evidence type="ECO:0000259" key="2">
    <source>
        <dbReference type="Pfam" id="PF07589"/>
    </source>
</evidence>